<sequence>MARKWQLFLNKQITPSPVKYPFKEPFISKPEDNDLTKQWVVEYGIYSEREQKIKRKRVVLKGDTVADRLKDGREVVGLIKQKLKAGACVDPQAKAPEVLVRDQADQVGGHTMIRQAIDLYLAYKQKTTSVNSWRTYRSSLRLFKQYLLDTPGLKNVTLANFHHGDALHFLDQVILKYGLTNRGHNNAKDNVGMFYRHWLKRINRPGKLAIVNPFDDIQDKTTHTNKHTAFTDEQRETFKEICRKENETNLLLFVQFMFYTFFRPRQELRLIRVGDIKADTIYVNAEEAKDNEGAYIEIPPPLQALIEQYKLRTYPPHFYVFTHQGVPGSEPVGPDYFYQHHVRILAKLGWKGKYDMYSWKHTGVIALWSTTQNIRLIQQHCRHSTAAQTEDYLRDLGIIVRHTQIQDFPEF</sequence>
<dbReference type="InterPro" id="IPR044068">
    <property type="entry name" value="CB"/>
</dbReference>
<dbReference type="InterPro" id="IPR013762">
    <property type="entry name" value="Integrase-like_cat_sf"/>
</dbReference>
<evidence type="ECO:0000256" key="3">
    <source>
        <dbReference type="PROSITE-ProRule" id="PRU01248"/>
    </source>
</evidence>
<comment type="caution">
    <text evidence="5">The sequence shown here is derived from an EMBL/GenBank/DDBJ whole genome shotgun (WGS) entry which is preliminary data.</text>
</comment>
<accession>A0A926XTQ7</accession>
<dbReference type="AlphaFoldDB" id="A0A926XTQ7"/>
<proteinExistence type="predicted"/>
<dbReference type="GO" id="GO:0006310">
    <property type="term" value="P:DNA recombination"/>
    <property type="evidence" value="ECO:0007669"/>
    <property type="project" value="UniProtKB-KW"/>
</dbReference>
<dbReference type="SUPFAM" id="SSF56349">
    <property type="entry name" value="DNA breaking-rejoining enzymes"/>
    <property type="match status" value="1"/>
</dbReference>
<organism evidence="5 6">
    <name type="scientific">Spirosoma profusum</name>
    <dbReference type="NCBI Taxonomy" id="2771354"/>
    <lineage>
        <taxon>Bacteria</taxon>
        <taxon>Pseudomonadati</taxon>
        <taxon>Bacteroidota</taxon>
        <taxon>Cytophagia</taxon>
        <taxon>Cytophagales</taxon>
        <taxon>Cytophagaceae</taxon>
        <taxon>Spirosoma</taxon>
    </lineage>
</organism>
<gene>
    <name evidence="5" type="ORF">IC229_05995</name>
</gene>
<evidence type="ECO:0000259" key="4">
    <source>
        <dbReference type="PROSITE" id="PS51900"/>
    </source>
</evidence>
<dbReference type="GO" id="GO:0003677">
    <property type="term" value="F:DNA binding"/>
    <property type="evidence" value="ECO:0007669"/>
    <property type="project" value="UniProtKB-UniRule"/>
</dbReference>
<dbReference type="PROSITE" id="PS51900">
    <property type="entry name" value="CB"/>
    <property type="match status" value="1"/>
</dbReference>
<dbReference type="RefSeq" id="WP_190886030.1">
    <property type="nucleotide sequence ID" value="NZ_JACWZY010000003.1"/>
</dbReference>
<evidence type="ECO:0000313" key="5">
    <source>
        <dbReference type="EMBL" id="MBD2700178.1"/>
    </source>
</evidence>
<protein>
    <submittedName>
        <fullName evidence="5">Site-specific integrase</fullName>
    </submittedName>
</protein>
<keyword evidence="1" id="KW-0229">DNA integration</keyword>
<feature type="domain" description="Core-binding (CB)" evidence="4">
    <location>
        <begin position="111"/>
        <end position="199"/>
    </location>
</feature>
<dbReference type="InterPro" id="IPR011010">
    <property type="entry name" value="DNA_brk_join_enz"/>
</dbReference>
<keyword evidence="2" id="KW-0233">DNA recombination</keyword>
<evidence type="ECO:0000256" key="1">
    <source>
        <dbReference type="ARBA" id="ARBA00022908"/>
    </source>
</evidence>
<dbReference type="EMBL" id="JACWZY010000003">
    <property type="protein sequence ID" value="MBD2700178.1"/>
    <property type="molecule type" value="Genomic_DNA"/>
</dbReference>
<evidence type="ECO:0000313" key="6">
    <source>
        <dbReference type="Proteomes" id="UP000598820"/>
    </source>
</evidence>
<keyword evidence="3" id="KW-0238">DNA-binding</keyword>
<keyword evidence="6" id="KW-1185">Reference proteome</keyword>
<name>A0A926XTQ7_9BACT</name>
<evidence type="ECO:0000256" key="2">
    <source>
        <dbReference type="ARBA" id="ARBA00023172"/>
    </source>
</evidence>
<dbReference type="GO" id="GO:0015074">
    <property type="term" value="P:DNA integration"/>
    <property type="evidence" value="ECO:0007669"/>
    <property type="project" value="UniProtKB-KW"/>
</dbReference>
<dbReference type="Gene3D" id="1.10.443.10">
    <property type="entry name" value="Intergrase catalytic core"/>
    <property type="match status" value="1"/>
</dbReference>
<dbReference type="Proteomes" id="UP000598820">
    <property type="component" value="Unassembled WGS sequence"/>
</dbReference>
<reference evidence="5" key="1">
    <citation type="submission" date="2020-09" db="EMBL/GenBank/DDBJ databases">
        <authorList>
            <person name="Kim M.K."/>
        </authorList>
    </citation>
    <scope>NUCLEOTIDE SEQUENCE</scope>
    <source>
        <strain evidence="5">BT702</strain>
    </source>
</reference>